<feature type="domain" description="TrwC relaxase" evidence="1">
    <location>
        <begin position="11"/>
        <end position="219"/>
    </location>
</feature>
<dbReference type="AlphaFoldDB" id="A0A0H3ZKZ9"/>
<dbReference type="InterPro" id="IPR014862">
    <property type="entry name" value="TrwC"/>
</dbReference>
<protein>
    <submittedName>
        <fullName evidence="2">IncF plasmid conjugative transfer DNA-nicking and unwinding protein TraI</fullName>
    </submittedName>
</protein>
<dbReference type="NCBIfam" id="NF041492">
    <property type="entry name" value="MobF"/>
    <property type="match status" value="1"/>
</dbReference>
<organism evidence="2">
    <name type="scientific">Vibrio genomosp. F6</name>
    <dbReference type="NCBI Taxonomy" id="723172"/>
    <lineage>
        <taxon>Bacteria</taxon>
        <taxon>Pseudomonadati</taxon>
        <taxon>Pseudomonadota</taxon>
        <taxon>Gammaproteobacteria</taxon>
        <taxon>Vibrionales</taxon>
        <taxon>Vibrionaceae</taxon>
        <taxon>Vibrio</taxon>
    </lineage>
</organism>
<evidence type="ECO:0000313" key="2">
    <source>
        <dbReference type="EMBL" id="AKN36685.1"/>
    </source>
</evidence>
<dbReference type="SUPFAM" id="SSF55464">
    <property type="entry name" value="Origin of replication-binding domain, RBD-like"/>
    <property type="match status" value="1"/>
</dbReference>
<evidence type="ECO:0000259" key="1">
    <source>
        <dbReference type="Pfam" id="PF08751"/>
    </source>
</evidence>
<dbReference type="NCBIfam" id="TIGR02686">
    <property type="entry name" value="relax_trwC"/>
    <property type="match status" value="1"/>
</dbReference>
<accession>A0A0H3ZKZ9</accession>
<name>A0A0H3ZKZ9_9VIBR</name>
<sequence length="222" mass="24418">MLSISSLKSASGAAKYYLGEENPKDLPDVTLEKDDGDNYYLKEADQPDNTFWHGKLAEDVNLAGKPVEKETLESVLSGHLGQETIKGKRANHKSGFDLTFSAPKSVSILALAGGETRLIDAHNAAVKFALTEIEKDVAQVKVTHEKGVQEYDNTDAMMFAVIRHKTSRENDMQLHSHALAANMTRDKAGELRALSTCLKQKGGVINGSGERIYNFQKYYTSL</sequence>
<dbReference type="Pfam" id="PF08751">
    <property type="entry name" value="TrwC"/>
    <property type="match status" value="1"/>
</dbReference>
<dbReference type="EMBL" id="KP795505">
    <property type="protein sequence ID" value="AKN36685.1"/>
    <property type="molecule type" value="Genomic_DNA"/>
</dbReference>
<dbReference type="InterPro" id="IPR014059">
    <property type="entry name" value="TraI/TrwC_relax"/>
</dbReference>
<reference evidence="2" key="1">
    <citation type="journal article" date="2015" name="MBio">
        <title>Eco-Evolutionary Dynamics of Episomes among Ecologically Cohesive Bacterial Populations.</title>
        <authorList>
            <person name="Xue H."/>
            <person name="Cordero O.X."/>
            <person name="Camas F.M."/>
            <person name="Trimble W."/>
            <person name="Meyer F."/>
            <person name="Guglielmini J."/>
            <person name="Rocha E.P."/>
            <person name="Polz M.F."/>
        </authorList>
    </citation>
    <scope>NUCLEOTIDE SEQUENCE</scope>
    <source>
        <strain evidence="2">FF_146</strain>
    </source>
</reference>
<proteinExistence type="predicted"/>